<evidence type="ECO:0000313" key="2">
    <source>
        <dbReference type="EMBL" id="CAB1441116.1"/>
    </source>
</evidence>
<comment type="caution">
    <text evidence="2">The sequence shown here is derived from an EMBL/GenBank/DDBJ whole genome shotgun (WGS) entry which is preliminary data.</text>
</comment>
<dbReference type="AlphaFoldDB" id="A0A9N7V1Q6"/>
<organism evidence="2 3">
    <name type="scientific">Pleuronectes platessa</name>
    <name type="common">European plaice</name>
    <dbReference type="NCBI Taxonomy" id="8262"/>
    <lineage>
        <taxon>Eukaryota</taxon>
        <taxon>Metazoa</taxon>
        <taxon>Chordata</taxon>
        <taxon>Craniata</taxon>
        <taxon>Vertebrata</taxon>
        <taxon>Euteleostomi</taxon>
        <taxon>Actinopterygii</taxon>
        <taxon>Neopterygii</taxon>
        <taxon>Teleostei</taxon>
        <taxon>Neoteleostei</taxon>
        <taxon>Acanthomorphata</taxon>
        <taxon>Carangaria</taxon>
        <taxon>Pleuronectiformes</taxon>
        <taxon>Pleuronectoidei</taxon>
        <taxon>Pleuronectidae</taxon>
        <taxon>Pleuronectes</taxon>
    </lineage>
</organism>
<evidence type="ECO:0000256" key="1">
    <source>
        <dbReference type="SAM" id="MobiDB-lite"/>
    </source>
</evidence>
<feature type="compositionally biased region" description="Pro residues" evidence="1">
    <location>
        <begin position="139"/>
        <end position="153"/>
    </location>
</feature>
<sequence>MKHATVRCRLHLPSPDEPNNGRGCSLMRRDIVGQFPGDICGESLGNILDVSWCRSRLLCNSHEADGSGNVAHSSRFSQTKSIWRVMVKFSNHHDSLTDFFHKSVLEWLSGRTAAEQEVAVRTARCATVEPEHQEASPRKPSPPHASHSQPPPTAMTKLFSSLPRFAVPDEKISGTVPDSERKRTHPPSPLNASRLPLRCIHGNQRGQASWACASPDSGD</sequence>
<proteinExistence type="predicted"/>
<keyword evidence="3" id="KW-1185">Reference proteome</keyword>
<dbReference type="EMBL" id="CADEAL010002569">
    <property type="protein sequence ID" value="CAB1441116.1"/>
    <property type="molecule type" value="Genomic_DNA"/>
</dbReference>
<protein>
    <submittedName>
        <fullName evidence="2">Uncharacterized protein</fullName>
    </submittedName>
</protein>
<feature type="region of interest" description="Disordered" evidence="1">
    <location>
        <begin position="128"/>
        <end position="197"/>
    </location>
</feature>
<accession>A0A9N7V1Q6</accession>
<evidence type="ECO:0000313" key="3">
    <source>
        <dbReference type="Proteomes" id="UP001153269"/>
    </source>
</evidence>
<name>A0A9N7V1Q6_PLEPL</name>
<dbReference type="Proteomes" id="UP001153269">
    <property type="component" value="Unassembled WGS sequence"/>
</dbReference>
<reference evidence="2" key="1">
    <citation type="submission" date="2020-03" db="EMBL/GenBank/DDBJ databases">
        <authorList>
            <person name="Weist P."/>
        </authorList>
    </citation>
    <scope>NUCLEOTIDE SEQUENCE</scope>
</reference>
<gene>
    <name evidence="2" type="ORF">PLEPLA_LOCUS28901</name>
</gene>